<reference evidence="9 10" key="1">
    <citation type="submission" date="2016-01" db="EMBL/GenBank/DDBJ databases">
        <title>Genome sequencing of Roseivirga spongicola UST030701-084.</title>
        <authorList>
            <person name="Selvaratnam C."/>
            <person name="Thevarajoo S."/>
            <person name="Goh K.M."/>
            <person name="Ee R."/>
            <person name="Chan K.-G."/>
            <person name="Chong C.S."/>
        </authorList>
    </citation>
    <scope>NUCLEOTIDE SEQUENCE [LARGE SCALE GENOMIC DNA]</scope>
    <source>
        <strain evidence="9 10">UST030701-084</strain>
    </source>
</reference>
<dbReference type="OrthoDB" id="1646880at2"/>
<keyword evidence="5" id="KW-0804">Transcription</keyword>
<dbReference type="GO" id="GO:0032993">
    <property type="term" value="C:protein-DNA complex"/>
    <property type="evidence" value="ECO:0007669"/>
    <property type="project" value="TreeGrafter"/>
</dbReference>
<dbReference type="RefSeq" id="WP_068215302.1">
    <property type="nucleotide sequence ID" value="NZ_CP139724.1"/>
</dbReference>
<dbReference type="Gene3D" id="2.40.50.1020">
    <property type="entry name" value="LytTr DNA-binding domain"/>
    <property type="match status" value="1"/>
</dbReference>
<evidence type="ECO:0000256" key="6">
    <source>
        <dbReference type="PROSITE-ProRule" id="PRU00169"/>
    </source>
</evidence>
<keyword evidence="3" id="KW-0805">Transcription regulation</keyword>
<comment type="caution">
    <text evidence="9">The sequence shown here is derived from an EMBL/GenBank/DDBJ whole genome shotgun (WGS) entry which is preliminary data.</text>
</comment>
<dbReference type="EMBL" id="LRPC01000001">
    <property type="protein sequence ID" value="KYG77194.1"/>
    <property type="molecule type" value="Genomic_DNA"/>
</dbReference>
<dbReference type="GO" id="GO:0005829">
    <property type="term" value="C:cytosol"/>
    <property type="evidence" value="ECO:0007669"/>
    <property type="project" value="TreeGrafter"/>
</dbReference>
<dbReference type="InterPro" id="IPR001789">
    <property type="entry name" value="Sig_transdc_resp-reg_receiver"/>
</dbReference>
<feature type="domain" description="HTH LytTR-type" evidence="8">
    <location>
        <begin position="143"/>
        <end position="243"/>
    </location>
</feature>
<dbReference type="Proteomes" id="UP000075606">
    <property type="component" value="Unassembled WGS sequence"/>
</dbReference>
<name>A0A150XEV0_9BACT</name>
<keyword evidence="1 6" id="KW-0597">Phosphoprotein</keyword>
<evidence type="ECO:0000313" key="10">
    <source>
        <dbReference type="Proteomes" id="UP000075606"/>
    </source>
</evidence>
<dbReference type="Gene3D" id="3.40.50.2300">
    <property type="match status" value="1"/>
</dbReference>
<dbReference type="Pfam" id="PF00072">
    <property type="entry name" value="Response_reg"/>
    <property type="match status" value="1"/>
</dbReference>
<organism evidence="9 10">
    <name type="scientific">Roseivirga spongicola</name>
    <dbReference type="NCBI Taxonomy" id="333140"/>
    <lineage>
        <taxon>Bacteria</taxon>
        <taxon>Pseudomonadati</taxon>
        <taxon>Bacteroidota</taxon>
        <taxon>Cytophagia</taxon>
        <taxon>Cytophagales</taxon>
        <taxon>Roseivirgaceae</taxon>
        <taxon>Roseivirga</taxon>
    </lineage>
</organism>
<dbReference type="InterPro" id="IPR039420">
    <property type="entry name" value="WalR-like"/>
</dbReference>
<evidence type="ECO:0000256" key="5">
    <source>
        <dbReference type="ARBA" id="ARBA00023163"/>
    </source>
</evidence>
<dbReference type="PANTHER" id="PTHR48111">
    <property type="entry name" value="REGULATOR OF RPOS"/>
    <property type="match status" value="1"/>
</dbReference>
<evidence type="ECO:0000313" key="9">
    <source>
        <dbReference type="EMBL" id="KYG77194.1"/>
    </source>
</evidence>
<evidence type="ECO:0000256" key="2">
    <source>
        <dbReference type="ARBA" id="ARBA00023012"/>
    </source>
</evidence>
<evidence type="ECO:0000256" key="4">
    <source>
        <dbReference type="ARBA" id="ARBA00023125"/>
    </source>
</evidence>
<dbReference type="GO" id="GO:0000976">
    <property type="term" value="F:transcription cis-regulatory region binding"/>
    <property type="evidence" value="ECO:0007669"/>
    <property type="project" value="TreeGrafter"/>
</dbReference>
<proteinExistence type="predicted"/>
<keyword evidence="2" id="KW-0902">Two-component regulatory system</keyword>
<dbReference type="Pfam" id="PF04397">
    <property type="entry name" value="LytTR"/>
    <property type="match status" value="1"/>
</dbReference>
<dbReference type="PROSITE" id="PS50110">
    <property type="entry name" value="RESPONSE_REGULATORY"/>
    <property type="match status" value="1"/>
</dbReference>
<evidence type="ECO:0000256" key="1">
    <source>
        <dbReference type="ARBA" id="ARBA00022553"/>
    </source>
</evidence>
<dbReference type="SMART" id="SM00448">
    <property type="entry name" value="REC"/>
    <property type="match status" value="1"/>
</dbReference>
<dbReference type="CDD" id="cd17534">
    <property type="entry name" value="REC_DC-like"/>
    <property type="match status" value="1"/>
</dbReference>
<dbReference type="InterPro" id="IPR011006">
    <property type="entry name" value="CheY-like_superfamily"/>
</dbReference>
<dbReference type="GO" id="GO:0000156">
    <property type="term" value="F:phosphorelay response regulator activity"/>
    <property type="evidence" value="ECO:0007669"/>
    <property type="project" value="TreeGrafter"/>
</dbReference>
<accession>A0A150XEV0</accession>
<evidence type="ECO:0008006" key="11">
    <source>
        <dbReference type="Google" id="ProtNLM"/>
    </source>
</evidence>
<keyword evidence="10" id="KW-1185">Reference proteome</keyword>
<evidence type="ECO:0000256" key="3">
    <source>
        <dbReference type="ARBA" id="ARBA00023015"/>
    </source>
</evidence>
<dbReference type="InterPro" id="IPR007492">
    <property type="entry name" value="LytTR_DNA-bd_dom"/>
</dbReference>
<protein>
    <recommendedName>
        <fullName evidence="11">Two-component system response regulator</fullName>
    </recommendedName>
</protein>
<keyword evidence="4" id="KW-0238">DNA-binding</keyword>
<dbReference type="STRING" id="333140.AWW68_00035"/>
<dbReference type="PANTHER" id="PTHR48111:SF1">
    <property type="entry name" value="TWO-COMPONENT RESPONSE REGULATOR ORR33"/>
    <property type="match status" value="1"/>
</dbReference>
<dbReference type="GO" id="GO:0006355">
    <property type="term" value="P:regulation of DNA-templated transcription"/>
    <property type="evidence" value="ECO:0007669"/>
    <property type="project" value="TreeGrafter"/>
</dbReference>
<feature type="modified residue" description="4-aspartylphosphate" evidence="6">
    <location>
        <position position="52"/>
    </location>
</feature>
<dbReference type="PROSITE" id="PS50930">
    <property type="entry name" value="HTH_LYTTR"/>
    <property type="match status" value="1"/>
</dbReference>
<evidence type="ECO:0000259" key="7">
    <source>
        <dbReference type="PROSITE" id="PS50110"/>
    </source>
</evidence>
<sequence length="244" mass="28124">MNILIVEDEPNYADTLEMFVDELGYHITGLAEEGQKALKLFRENAPDLVLLDINIEGEMSGIDLARIFQAERPTPVIFITSYDDKETFNKAKETVPCDYLIKPFDPDQLERSMELATVRAYAPSPDEDVFEDNRHVVLGKDFFFVKERNKLVKLMIADILWVSVEDKYCILHAEGKKFVIRQSLKELAEKLNPQEFVQTHRSHIVNIKKVEDIDLAQYTIAIAGEEIPLGKSYKENLLYRLQTL</sequence>
<dbReference type="AlphaFoldDB" id="A0A150XEV0"/>
<dbReference type="SUPFAM" id="SSF52172">
    <property type="entry name" value="CheY-like"/>
    <property type="match status" value="1"/>
</dbReference>
<feature type="domain" description="Response regulatory" evidence="7">
    <location>
        <begin position="2"/>
        <end position="117"/>
    </location>
</feature>
<gene>
    <name evidence="9" type="ORF">AWW68_00035</name>
</gene>
<dbReference type="SMART" id="SM00850">
    <property type="entry name" value="LytTR"/>
    <property type="match status" value="1"/>
</dbReference>
<evidence type="ECO:0000259" key="8">
    <source>
        <dbReference type="PROSITE" id="PS50930"/>
    </source>
</evidence>